<proteinExistence type="predicted"/>
<feature type="region of interest" description="Disordered" evidence="1">
    <location>
        <begin position="39"/>
        <end position="81"/>
    </location>
</feature>
<comment type="caution">
    <text evidence="3">The sequence shown here is derived from an EMBL/GenBank/DDBJ whole genome shotgun (WGS) entry which is preliminary data.</text>
</comment>
<organism evidence="3 4">
    <name type="scientific">Paucimonas lemoignei</name>
    <name type="common">Pseudomonas lemoignei</name>
    <dbReference type="NCBI Taxonomy" id="29443"/>
    <lineage>
        <taxon>Bacteria</taxon>
        <taxon>Pseudomonadati</taxon>
        <taxon>Pseudomonadota</taxon>
        <taxon>Betaproteobacteria</taxon>
        <taxon>Burkholderiales</taxon>
        <taxon>Burkholderiaceae</taxon>
        <taxon>Paucimonas</taxon>
    </lineage>
</organism>
<protein>
    <recommendedName>
        <fullName evidence="5">Lipoprotein</fullName>
    </recommendedName>
</protein>
<dbReference type="RefSeq" id="WP_132256550.1">
    <property type="nucleotide sequence ID" value="NZ_SLZQ01000001.1"/>
</dbReference>
<feature type="compositionally biased region" description="Polar residues" evidence="1">
    <location>
        <begin position="44"/>
        <end position="69"/>
    </location>
</feature>
<gene>
    <name evidence="3" type="ORF">EDC30_101261</name>
</gene>
<feature type="compositionally biased region" description="Basic and acidic residues" evidence="1">
    <location>
        <begin position="70"/>
        <end position="81"/>
    </location>
</feature>
<dbReference type="EMBL" id="SLZQ01000001">
    <property type="protein sequence ID" value="TCS39305.1"/>
    <property type="molecule type" value="Genomic_DNA"/>
</dbReference>
<dbReference type="AlphaFoldDB" id="A0A4R3I3N2"/>
<evidence type="ECO:0000313" key="4">
    <source>
        <dbReference type="Proteomes" id="UP000295382"/>
    </source>
</evidence>
<feature type="chain" id="PRO_5020241776" description="Lipoprotein" evidence="2">
    <location>
        <begin position="20"/>
        <end position="97"/>
    </location>
</feature>
<evidence type="ECO:0000256" key="1">
    <source>
        <dbReference type="SAM" id="MobiDB-lite"/>
    </source>
</evidence>
<dbReference type="Proteomes" id="UP000295382">
    <property type="component" value="Unassembled WGS sequence"/>
</dbReference>
<evidence type="ECO:0000313" key="3">
    <source>
        <dbReference type="EMBL" id="TCS39305.1"/>
    </source>
</evidence>
<accession>A0A4R3I3N2</accession>
<evidence type="ECO:0008006" key="5">
    <source>
        <dbReference type="Google" id="ProtNLM"/>
    </source>
</evidence>
<name>A0A4R3I3N2_PAULE</name>
<feature type="signal peptide" evidence="2">
    <location>
        <begin position="1"/>
        <end position="19"/>
    </location>
</feature>
<keyword evidence="2" id="KW-0732">Signal</keyword>
<evidence type="ECO:0000256" key="2">
    <source>
        <dbReference type="SAM" id="SignalP"/>
    </source>
</evidence>
<keyword evidence="4" id="KW-1185">Reference proteome</keyword>
<reference evidence="3 4" key="1">
    <citation type="submission" date="2019-03" db="EMBL/GenBank/DDBJ databases">
        <title>Genomic Encyclopedia of Type Strains, Phase IV (KMG-IV): sequencing the most valuable type-strain genomes for metagenomic binning, comparative biology and taxonomic classification.</title>
        <authorList>
            <person name="Goeker M."/>
        </authorList>
    </citation>
    <scope>NUCLEOTIDE SEQUENCE [LARGE SCALE GENOMIC DNA]</scope>
    <source>
        <strain evidence="3 4">DSM 7445</strain>
    </source>
</reference>
<sequence>MVKRLLITVSFLTPLASHADCSVFDASTQTLHIHTRADKDDKTVCNTSPRAAGTGSQDESLQNSRNPRSNTEKLRSFTDLKRQAEYLSNSPRYYGQR</sequence>